<proteinExistence type="predicted"/>
<accession>A0A502FS60</accession>
<dbReference type="InterPro" id="IPR013424">
    <property type="entry name" value="Ice-binding_C"/>
</dbReference>
<sequence>MCLKRAIFVFASSAGCNYRNTTFWGNNMRFVNKFAVVAGVALALVTMGPRAEAAVYFDANSLSAALEARPTSTQILTGYQVTLQDSFGTFTPATRTNPILVGTSSPPYNDPNLVISRYTGQQPSVMPGQIGANFTCASPVFGCLGAYRATFTFDQAILGFGGDLRAGTLASSQSFAVFPQLGISDAVYQSVIGINTFYGIVFDTPTTTFTVDWTSLGDRTAIDASGSFFINNAFVILPGNRNGQDQVAVPEPASLALFGMGLLGMIGVARRRA</sequence>
<name>A0A502FS60_9PROT</name>
<dbReference type="PROSITE" id="PS51257">
    <property type="entry name" value="PROKAR_LIPOPROTEIN"/>
    <property type="match status" value="1"/>
</dbReference>
<gene>
    <name evidence="2" type="ORF">EAH89_18835</name>
</gene>
<organism evidence="2 3">
    <name type="scientific">Muricoccus nepalensis</name>
    <dbReference type="NCBI Taxonomy" id="1854500"/>
    <lineage>
        <taxon>Bacteria</taxon>
        <taxon>Pseudomonadati</taxon>
        <taxon>Pseudomonadota</taxon>
        <taxon>Alphaproteobacteria</taxon>
        <taxon>Acetobacterales</taxon>
        <taxon>Roseomonadaceae</taxon>
        <taxon>Muricoccus</taxon>
    </lineage>
</organism>
<evidence type="ECO:0000313" key="2">
    <source>
        <dbReference type="EMBL" id="TPG52295.1"/>
    </source>
</evidence>
<dbReference type="EMBL" id="RCZP01000022">
    <property type="protein sequence ID" value="TPG52295.1"/>
    <property type="molecule type" value="Genomic_DNA"/>
</dbReference>
<feature type="domain" description="Ice-binding protein C-terminal" evidence="1">
    <location>
        <begin position="248"/>
        <end position="271"/>
    </location>
</feature>
<protein>
    <submittedName>
        <fullName evidence="2">PEP-CTERM sorting domain-containing protein</fullName>
    </submittedName>
</protein>
<dbReference type="Pfam" id="PF07589">
    <property type="entry name" value="PEP-CTERM"/>
    <property type="match status" value="1"/>
</dbReference>
<evidence type="ECO:0000313" key="3">
    <source>
        <dbReference type="Proteomes" id="UP000317078"/>
    </source>
</evidence>
<comment type="caution">
    <text evidence="2">The sequence shown here is derived from an EMBL/GenBank/DDBJ whole genome shotgun (WGS) entry which is preliminary data.</text>
</comment>
<reference evidence="2 3" key="1">
    <citation type="journal article" date="2019" name="Environ. Microbiol.">
        <title>Species interactions and distinct microbial communities in high Arctic permafrost affected cryosols are associated with the CH4 and CO2 gas fluxes.</title>
        <authorList>
            <person name="Altshuler I."/>
            <person name="Hamel J."/>
            <person name="Turney S."/>
            <person name="Magnuson E."/>
            <person name="Levesque R."/>
            <person name="Greer C."/>
            <person name="Whyte L.G."/>
        </authorList>
    </citation>
    <scope>NUCLEOTIDE SEQUENCE [LARGE SCALE GENOMIC DNA]</scope>
    <source>
        <strain evidence="2 3">S9.3B</strain>
    </source>
</reference>
<dbReference type="Proteomes" id="UP000317078">
    <property type="component" value="Unassembled WGS sequence"/>
</dbReference>
<dbReference type="NCBIfam" id="TIGR02595">
    <property type="entry name" value="PEP_CTERM"/>
    <property type="match status" value="1"/>
</dbReference>
<evidence type="ECO:0000259" key="1">
    <source>
        <dbReference type="Pfam" id="PF07589"/>
    </source>
</evidence>
<dbReference type="AlphaFoldDB" id="A0A502FS60"/>
<keyword evidence="3" id="KW-1185">Reference proteome</keyword>